<feature type="domain" description="2Fe-2S ferredoxin-type" evidence="1">
    <location>
        <begin position="39"/>
        <end position="95"/>
    </location>
</feature>
<accession>A0A370KEG8</accession>
<dbReference type="InterPro" id="IPR001041">
    <property type="entry name" value="2Fe-2S_ferredoxin-type"/>
</dbReference>
<proteinExistence type="predicted"/>
<dbReference type="InterPro" id="IPR012675">
    <property type="entry name" value="Beta-grasp_dom_sf"/>
</dbReference>
<dbReference type="EMBL" id="NAAC01000048">
    <property type="protein sequence ID" value="RDJ02296.1"/>
    <property type="molecule type" value="Genomic_DNA"/>
</dbReference>
<evidence type="ECO:0000259" key="1">
    <source>
        <dbReference type="Pfam" id="PF00111"/>
    </source>
</evidence>
<gene>
    <name evidence="2" type="ORF">B5K06_32390</name>
</gene>
<dbReference type="InterPro" id="IPR052353">
    <property type="entry name" value="Benzoxazolinone_Detox_Enz"/>
</dbReference>
<dbReference type="CDD" id="cd00207">
    <property type="entry name" value="fer2"/>
    <property type="match status" value="1"/>
</dbReference>
<dbReference type="GO" id="GO:0051536">
    <property type="term" value="F:iron-sulfur cluster binding"/>
    <property type="evidence" value="ECO:0007669"/>
    <property type="project" value="InterPro"/>
</dbReference>
<dbReference type="Proteomes" id="UP000254939">
    <property type="component" value="Unassembled WGS sequence"/>
</dbReference>
<dbReference type="InterPro" id="IPR036010">
    <property type="entry name" value="2Fe-2S_ferredoxin-like_sf"/>
</dbReference>
<dbReference type="SUPFAM" id="SSF54292">
    <property type="entry name" value="2Fe-2S ferredoxin-like"/>
    <property type="match status" value="1"/>
</dbReference>
<dbReference type="AlphaFoldDB" id="A0A370KEG8"/>
<protein>
    <recommendedName>
        <fullName evidence="1">2Fe-2S ferredoxin-type domain-containing protein</fullName>
    </recommendedName>
</protein>
<reference evidence="2 3" key="1">
    <citation type="submission" date="2017-03" db="EMBL/GenBank/DDBJ databases">
        <title>Genome analysis of Rhizobial strains effectives or ineffectives for nitrogen fixation isolated from bean seeds.</title>
        <authorList>
            <person name="Peralta H."/>
            <person name="Aguilar-Vera A."/>
            <person name="Mora Y."/>
            <person name="Vargas-Lagunas C."/>
            <person name="Girard L."/>
            <person name="Mora J."/>
        </authorList>
    </citation>
    <scope>NUCLEOTIDE SEQUENCE [LARGE SCALE GENOMIC DNA]</scope>
    <source>
        <strain evidence="2 3">CCGM3</strain>
    </source>
</reference>
<name>A0A370KEG8_9HYPH</name>
<organism evidence="2 3">
    <name type="scientific">Rhizobium grahamii</name>
    <dbReference type="NCBI Taxonomy" id="1120045"/>
    <lineage>
        <taxon>Bacteria</taxon>
        <taxon>Pseudomonadati</taxon>
        <taxon>Pseudomonadota</taxon>
        <taxon>Alphaproteobacteria</taxon>
        <taxon>Hyphomicrobiales</taxon>
        <taxon>Rhizobiaceae</taxon>
        <taxon>Rhizobium/Agrobacterium group</taxon>
        <taxon>Rhizobium</taxon>
    </lineage>
</organism>
<evidence type="ECO:0000313" key="3">
    <source>
        <dbReference type="Proteomes" id="UP000254939"/>
    </source>
</evidence>
<sequence length="102" mass="10876">MAERHVRPPHAPEGVTGSGPMISFARSGLVVRWSSTFASLLELAEACDVPARWSCRTGVCHNCETAIIAGDVSYQPDPIEQPAEGNVLLCCCHPTSDAVLDL</sequence>
<dbReference type="PANTHER" id="PTHR30212">
    <property type="entry name" value="PROTEIN YIIM"/>
    <property type="match status" value="1"/>
</dbReference>
<dbReference type="Gene3D" id="3.10.20.30">
    <property type="match status" value="1"/>
</dbReference>
<dbReference type="Pfam" id="PF00111">
    <property type="entry name" value="Fer2"/>
    <property type="match status" value="1"/>
</dbReference>
<evidence type="ECO:0000313" key="2">
    <source>
        <dbReference type="EMBL" id="RDJ02296.1"/>
    </source>
</evidence>
<dbReference type="PANTHER" id="PTHR30212:SF2">
    <property type="entry name" value="PROTEIN YIIM"/>
    <property type="match status" value="1"/>
</dbReference>
<dbReference type="OrthoDB" id="9786134at2"/>
<comment type="caution">
    <text evidence="2">The sequence shown here is derived from an EMBL/GenBank/DDBJ whole genome shotgun (WGS) entry which is preliminary data.</text>
</comment>